<name>A0A255YY09_9FLAO</name>
<feature type="transmembrane region" description="Helical" evidence="1">
    <location>
        <begin position="277"/>
        <end position="294"/>
    </location>
</feature>
<feature type="transmembrane region" description="Helical" evidence="1">
    <location>
        <begin position="171"/>
        <end position="190"/>
    </location>
</feature>
<feature type="transmembrane region" description="Helical" evidence="1">
    <location>
        <begin position="102"/>
        <end position="119"/>
    </location>
</feature>
<accession>A0A255YY09</accession>
<keyword evidence="3" id="KW-1185">Reference proteome</keyword>
<evidence type="ECO:0000256" key="1">
    <source>
        <dbReference type="SAM" id="Phobius"/>
    </source>
</evidence>
<dbReference type="OrthoDB" id="9811562at2"/>
<dbReference type="EMBL" id="NOXV01000295">
    <property type="protein sequence ID" value="OYQ34068.1"/>
    <property type="molecule type" value="Genomic_DNA"/>
</dbReference>
<proteinExistence type="predicted"/>
<feature type="transmembrane region" description="Helical" evidence="1">
    <location>
        <begin position="131"/>
        <end position="151"/>
    </location>
</feature>
<dbReference type="AlphaFoldDB" id="A0A255YY09"/>
<reference evidence="2 3" key="1">
    <citation type="submission" date="2017-07" db="EMBL/GenBank/DDBJ databases">
        <title>Flavobacterium cyanobacteriorum sp. nov., isolated from cyanobacterial aggregates in a eutrophic lake.</title>
        <authorList>
            <person name="Cai H."/>
        </authorList>
    </citation>
    <scope>NUCLEOTIDE SEQUENCE [LARGE SCALE GENOMIC DNA]</scope>
    <source>
        <strain evidence="2 3">TH021</strain>
    </source>
</reference>
<evidence type="ECO:0000313" key="3">
    <source>
        <dbReference type="Proteomes" id="UP000216605"/>
    </source>
</evidence>
<feature type="transmembrane region" description="Helical" evidence="1">
    <location>
        <begin position="78"/>
        <end position="96"/>
    </location>
</feature>
<protein>
    <recommendedName>
        <fullName evidence="4">Prenyltransferase</fullName>
    </recommendedName>
</protein>
<feature type="transmembrane region" description="Helical" evidence="1">
    <location>
        <begin position="37"/>
        <end position="58"/>
    </location>
</feature>
<dbReference type="RefSeq" id="WP_094415924.1">
    <property type="nucleotide sequence ID" value="NZ_NOXV01000295.1"/>
</dbReference>
<organism evidence="2 3">
    <name type="scientific">Flavobacterium cyanobacteriorum</name>
    <dbReference type="NCBI Taxonomy" id="2022802"/>
    <lineage>
        <taxon>Bacteria</taxon>
        <taxon>Pseudomonadati</taxon>
        <taxon>Bacteroidota</taxon>
        <taxon>Flavobacteriia</taxon>
        <taxon>Flavobacteriales</taxon>
        <taxon>Flavobacteriaceae</taxon>
        <taxon>Flavobacterium</taxon>
    </lineage>
</organism>
<feature type="transmembrane region" description="Helical" evidence="1">
    <location>
        <begin position="236"/>
        <end position="257"/>
    </location>
</feature>
<keyword evidence="1" id="KW-1133">Transmembrane helix</keyword>
<dbReference type="Proteomes" id="UP000216605">
    <property type="component" value="Unassembled WGS sequence"/>
</dbReference>
<keyword evidence="1" id="KW-0472">Membrane</keyword>
<evidence type="ECO:0008006" key="4">
    <source>
        <dbReference type="Google" id="ProtNLM"/>
    </source>
</evidence>
<keyword evidence="1" id="KW-0812">Transmembrane</keyword>
<evidence type="ECO:0000313" key="2">
    <source>
        <dbReference type="EMBL" id="OYQ34068.1"/>
    </source>
</evidence>
<gene>
    <name evidence="2" type="ORF">CHU92_12080</name>
</gene>
<comment type="caution">
    <text evidence="2">The sequence shown here is derived from an EMBL/GenBank/DDBJ whole genome shotgun (WGS) entry which is preliminary data.</text>
</comment>
<sequence length="297" mass="33339">MKILKLFRPQNLALLAFAQLVFRYGFLEQQPGLLLALNHWQYALLVLSCVLIAAGGSLMEAISGSEKYSGGLSEARGYNIYMIINFAAIGIGYYIASFIGRPGFVAVFLIAAALLFISATNLRQVMLLSNVLTAITAGMSIIIISIFNFYPFLVMENRQYFQTMFRLTIDFSIFITLLVLIYTLLIDLYNTDKDYNTGKNTLPIAIGRKRSNKIVFGLTLLPCVLLLYYGQTYLSGLLWALGYGLFFILGPLIYLLIKIWSAKTETDYRHLGNVLKLVIAFTVVFTVVITLNIRQHA</sequence>
<feature type="transmembrane region" description="Helical" evidence="1">
    <location>
        <begin position="211"/>
        <end position="230"/>
    </location>
</feature>